<gene>
    <name evidence="2" type="ORF">SPMU_30740</name>
</gene>
<sequence>MRTFVSALTLSIALVACSPDPDPDPDTPNAAQAPEVVQSVPEPDASAMPEQSRSPAASTPSPTPTTAPSPGKVLALEGLGDLRIGAALPRGGSWAERGAQIDGDCRTVSSPSYPGVYAIVTDGKVRRITIGERSDVKLVEGIGVGASERDVVRAFGGFRAEPHEYVAAPAKYLTAPNAAGGDPALRFEIGQDRKVSLIHVGTMPALGYVEGCA</sequence>
<proteinExistence type="predicted"/>
<evidence type="ECO:0000313" key="2">
    <source>
        <dbReference type="EMBL" id="OWK28218.1"/>
    </source>
</evidence>
<dbReference type="Proteomes" id="UP000197783">
    <property type="component" value="Unassembled WGS sequence"/>
</dbReference>
<dbReference type="RefSeq" id="WP_088334927.1">
    <property type="nucleotide sequence ID" value="NZ_NBBJ01000006.1"/>
</dbReference>
<name>A0A245ZEQ5_9SPHN</name>
<keyword evidence="3" id="KW-1185">Reference proteome</keyword>
<organism evidence="2 3">
    <name type="scientific">Sphingomonas mucosissima</name>
    <dbReference type="NCBI Taxonomy" id="370959"/>
    <lineage>
        <taxon>Bacteria</taxon>
        <taxon>Pseudomonadati</taxon>
        <taxon>Pseudomonadota</taxon>
        <taxon>Alphaproteobacteria</taxon>
        <taxon>Sphingomonadales</taxon>
        <taxon>Sphingomonadaceae</taxon>
        <taxon>Sphingomonas</taxon>
    </lineage>
</organism>
<protein>
    <submittedName>
        <fullName evidence="2">Uncharacterized protein</fullName>
    </submittedName>
</protein>
<dbReference type="EMBL" id="NBBJ01000006">
    <property type="protein sequence ID" value="OWK28218.1"/>
    <property type="molecule type" value="Genomic_DNA"/>
</dbReference>
<comment type="caution">
    <text evidence="2">The sequence shown here is derived from an EMBL/GenBank/DDBJ whole genome shotgun (WGS) entry which is preliminary data.</text>
</comment>
<dbReference type="PROSITE" id="PS51257">
    <property type="entry name" value="PROKAR_LIPOPROTEIN"/>
    <property type="match status" value="1"/>
</dbReference>
<dbReference type="AlphaFoldDB" id="A0A245ZEQ5"/>
<dbReference type="OrthoDB" id="8224439at2"/>
<reference evidence="2 3" key="1">
    <citation type="submission" date="2017-03" db="EMBL/GenBank/DDBJ databases">
        <title>Genome sequence of Sphingomonas mucosissima DSM 17494.</title>
        <authorList>
            <person name="Poehlein A."/>
            <person name="Wuebbeler J.H."/>
            <person name="Steinbuechel A."/>
            <person name="Daniel R."/>
        </authorList>
    </citation>
    <scope>NUCLEOTIDE SEQUENCE [LARGE SCALE GENOMIC DNA]</scope>
    <source>
        <strain evidence="2 3">DSM 17494</strain>
    </source>
</reference>
<accession>A0A245ZEQ5</accession>
<evidence type="ECO:0000313" key="3">
    <source>
        <dbReference type="Proteomes" id="UP000197783"/>
    </source>
</evidence>
<evidence type="ECO:0000256" key="1">
    <source>
        <dbReference type="SAM" id="MobiDB-lite"/>
    </source>
</evidence>
<feature type="region of interest" description="Disordered" evidence="1">
    <location>
        <begin position="18"/>
        <end position="73"/>
    </location>
</feature>